<evidence type="ECO:0000313" key="8">
    <source>
        <dbReference type="Proteomes" id="UP001060164"/>
    </source>
</evidence>
<comment type="similarity">
    <text evidence="2">Belongs to the bacterial solute-binding protein 2 family.</text>
</comment>
<dbReference type="EMBL" id="CP102290">
    <property type="protein sequence ID" value="UWP58793.1"/>
    <property type="molecule type" value="Genomic_DNA"/>
</dbReference>
<reference evidence="7" key="1">
    <citation type="journal article" date="2022" name="Cell">
        <title>Design, construction, and in vivo augmentation of a complex gut microbiome.</title>
        <authorList>
            <person name="Cheng A.G."/>
            <person name="Ho P.Y."/>
            <person name="Aranda-Diaz A."/>
            <person name="Jain S."/>
            <person name="Yu F.B."/>
            <person name="Meng X."/>
            <person name="Wang M."/>
            <person name="Iakiviak M."/>
            <person name="Nagashima K."/>
            <person name="Zhao A."/>
            <person name="Murugkar P."/>
            <person name="Patil A."/>
            <person name="Atabakhsh K."/>
            <person name="Weakley A."/>
            <person name="Yan J."/>
            <person name="Brumbaugh A.R."/>
            <person name="Higginbottom S."/>
            <person name="Dimas A."/>
            <person name="Shiver A.L."/>
            <person name="Deutschbauer A."/>
            <person name="Neff N."/>
            <person name="Sonnenburg J.L."/>
            <person name="Huang K.C."/>
            <person name="Fischbach M.A."/>
        </authorList>
    </citation>
    <scope>NUCLEOTIDE SEQUENCE</scope>
    <source>
        <strain evidence="7">DSM 19829</strain>
    </source>
</reference>
<dbReference type="SUPFAM" id="SSF53822">
    <property type="entry name" value="Periplasmic binding protein-like I"/>
    <property type="match status" value="1"/>
</dbReference>
<feature type="signal peptide" evidence="5">
    <location>
        <begin position="1"/>
        <end position="19"/>
    </location>
</feature>
<dbReference type="RefSeq" id="WP_049898016.1">
    <property type="nucleotide sequence ID" value="NZ_CABLBR010000001.1"/>
</dbReference>
<accession>A0ABY5VFI9</accession>
<dbReference type="CDD" id="cd01536">
    <property type="entry name" value="PBP1_ABC_sugar_binding-like"/>
    <property type="match status" value="1"/>
</dbReference>
<name>A0ABY5VFI9_9FIRM</name>
<evidence type="ECO:0000256" key="2">
    <source>
        <dbReference type="ARBA" id="ARBA00007639"/>
    </source>
</evidence>
<evidence type="ECO:0000256" key="5">
    <source>
        <dbReference type="SAM" id="SignalP"/>
    </source>
</evidence>
<keyword evidence="8" id="KW-1185">Reference proteome</keyword>
<feature type="chain" id="PRO_5046093648" evidence="5">
    <location>
        <begin position="20"/>
        <end position="337"/>
    </location>
</feature>
<evidence type="ECO:0000256" key="4">
    <source>
        <dbReference type="SAM" id="MobiDB-lite"/>
    </source>
</evidence>
<dbReference type="InterPro" id="IPR025997">
    <property type="entry name" value="SBP_2_dom"/>
</dbReference>
<proteinExistence type="inferred from homology"/>
<dbReference type="PANTHER" id="PTHR46847:SF1">
    <property type="entry name" value="D-ALLOSE-BINDING PERIPLASMIC PROTEIN-RELATED"/>
    <property type="match status" value="1"/>
</dbReference>
<evidence type="ECO:0000256" key="1">
    <source>
        <dbReference type="ARBA" id="ARBA00004196"/>
    </source>
</evidence>
<dbReference type="InterPro" id="IPR028082">
    <property type="entry name" value="Peripla_BP_I"/>
</dbReference>
<feature type="region of interest" description="Disordered" evidence="4">
    <location>
        <begin position="29"/>
        <end position="52"/>
    </location>
</feature>
<evidence type="ECO:0000259" key="6">
    <source>
        <dbReference type="Pfam" id="PF13407"/>
    </source>
</evidence>
<comment type="subcellular location">
    <subcellularLocation>
        <location evidence="1">Cell envelope</location>
    </subcellularLocation>
</comment>
<dbReference type="PANTHER" id="PTHR46847">
    <property type="entry name" value="D-ALLOSE-BINDING PERIPLASMIC PROTEIN-RELATED"/>
    <property type="match status" value="1"/>
</dbReference>
<evidence type="ECO:0000313" key="7">
    <source>
        <dbReference type="EMBL" id="UWP58793.1"/>
    </source>
</evidence>
<sequence length="337" mass="36557">MKRGKLKKMMALIAGFAMVCTVITGCSSGGGASDDAGNKEDSQSSADSEEKETYTIGFTNRLASDVFLKTLEDKFVAACEADGRFEVVLADANNDSQKQVEQVDNFLVMDVDALVLCPNDQESLVPQIEQANKSGIPVFTFSTQASGGDQVYVGVSNYDCGYCQGEWLRENLPENAKIIYLAGNMGYQISIDRENGLKDGLGDRLAENGGDVEIIAQQEYMYTREEGMTIMEDYIQAYDDFDCVVTVNDQGACGAIEALKAANRLDGVMVCGIDAIDDALNYISSGEMSMTVRQDPDAQAEALYQAICDTFDGKEVEPVIETPVQTITSDNVAEFVK</sequence>
<dbReference type="Proteomes" id="UP001060164">
    <property type="component" value="Chromosome"/>
</dbReference>
<feature type="domain" description="Periplasmic binding protein" evidence="6">
    <location>
        <begin position="56"/>
        <end position="315"/>
    </location>
</feature>
<gene>
    <name evidence="7" type="ORF">NQ502_15670</name>
</gene>
<dbReference type="Gene3D" id="3.40.50.2300">
    <property type="match status" value="2"/>
</dbReference>
<evidence type="ECO:0000256" key="3">
    <source>
        <dbReference type="ARBA" id="ARBA00022729"/>
    </source>
</evidence>
<dbReference type="PROSITE" id="PS51257">
    <property type="entry name" value="PROKAR_LIPOPROTEIN"/>
    <property type="match status" value="1"/>
</dbReference>
<dbReference type="Pfam" id="PF13407">
    <property type="entry name" value="Peripla_BP_4"/>
    <property type="match status" value="1"/>
</dbReference>
<protein>
    <submittedName>
        <fullName evidence="7">Sugar ABC transporter substrate-binding protein</fullName>
    </submittedName>
</protein>
<keyword evidence="3 5" id="KW-0732">Signal</keyword>
<organism evidence="7 8">
    <name type="scientific">Ruminococcus gauvreauii</name>
    <dbReference type="NCBI Taxonomy" id="438033"/>
    <lineage>
        <taxon>Bacteria</taxon>
        <taxon>Bacillati</taxon>
        <taxon>Bacillota</taxon>
        <taxon>Clostridia</taxon>
        <taxon>Eubacteriales</taxon>
        <taxon>Oscillospiraceae</taxon>
        <taxon>Ruminococcus</taxon>
    </lineage>
</organism>